<dbReference type="SUPFAM" id="SSF56024">
    <property type="entry name" value="Phospholipase D/nuclease"/>
    <property type="match status" value="2"/>
</dbReference>
<accession>A0ABS9NNM9</accession>
<feature type="transmembrane region" description="Helical" evidence="1">
    <location>
        <begin position="450"/>
        <end position="468"/>
    </location>
</feature>
<feature type="domain" description="PLD phosphodiesterase" evidence="2">
    <location>
        <begin position="127"/>
        <end position="154"/>
    </location>
</feature>
<sequence>MNPNPSDTAPAIFEQLRLRAGGSEMYPHCSLKILNDSRENFPAWLDAVRAAERSVLVEMYIFSDNAFGRQMRDLLLQKCAQGVQVVLVYDWFGSLWQDLKGFFRPLKQAGALVVAYNRMGFASGIGLLSRNHRKSIVVDGETAFVSGLCISSAWEGQPEKGIAPWRDTGVMLRGAVVADVVRALDDSLQSQGFRLPEALLPESRQPENENGGNVRVGIVATTPADNNMMRLDLVLLALTNRRLWLTDAYFMPTRLYTQALINAAEAGVDVRILVPKTSDIGWIARVSRTRYRELLRAGVRIFEWNGTMIHAKTAVVDGFLVRIGSTNLNFSSWHFNRELDVVAEDHAAAAQMEKQFLQDLNNATEIVLDADEQRAVAEQRRRKLLNLKILHRQQALAVWRQMLQLSHAFEGNFYGTNQVGSRETGAYLGLGLTLLAAALLLWFFPKLLVVPLVFLLAVGALSTLMYAVKQYLSLHRRKPPQ</sequence>
<dbReference type="PROSITE" id="PS50035">
    <property type="entry name" value="PLD"/>
    <property type="match status" value="2"/>
</dbReference>
<keyword evidence="1" id="KW-1133">Transmembrane helix</keyword>
<dbReference type="SMART" id="SM00155">
    <property type="entry name" value="PLDc"/>
    <property type="match status" value="2"/>
</dbReference>
<reference evidence="3 4" key="1">
    <citation type="submission" date="2022-02" db="EMBL/GenBank/DDBJ databases">
        <title>Genome sequence data of Kingella unionensis sp. nov. strain CICC 24913 (CCUG 75125).</title>
        <authorList>
            <person name="Xiao M."/>
        </authorList>
    </citation>
    <scope>NUCLEOTIDE SEQUENCE [LARGE SCALE GENOMIC DNA]</scope>
    <source>
        <strain evidence="3 4">CICC 24913</strain>
    </source>
</reference>
<protein>
    <submittedName>
        <fullName evidence="3">Phospholipase D-like domain-containing protein</fullName>
    </submittedName>
</protein>
<name>A0ABS9NNM9_9NEIS</name>
<dbReference type="RefSeq" id="WP_238747833.1">
    <property type="nucleotide sequence ID" value="NZ_JAKOOW010000026.1"/>
</dbReference>
<feature type="domain" description="PLD phosphodiesterase" evidence="2">
    <location>
        <begin position="305"/>
        <end position="332"/>
    </location>
</feature>
<dbReference type="InterPro" id="IPR025202">
    <property type="entry name" value="PLD-like_dom"/>
</dbReference>
<evidence type="ECO:0000259" key="2">
    <source>
        <dbReference type="PROSITE" id="PS50035"/>
    </source>
</evidence>
<dbReference type="InterPro" id="IPR001736">
    <property type="entry name" value="PLipase_D/transphosphatidylase"/>
</dbReference>
<evidence type="ECO:0000313" key="4">
    <source>
        <dbReference type="Proteomes" id="UP001298424"/>
    </source>
</evidence>
<dbReference type="Pfam" id="PF13091">
    <property type="entry name" value="PLDc_2"/>
    <property type="match status" value="1"/>
</dbReference>
<dbReference type="PANTHER" id="PTHR21248:SF22">
    <property type="entry name" value="PHOSPHOLIPASE D"/>
    <property type="match status" value="1"/>
</dbReference>
<keyword evidence="4" id="KW-1185">Reference proteome</keyword>
<dbReference type="CDD" id="cd09110">
    <property type="entry name" value="PLDc_CLS_1"/>
    <property type="match status" value="1"/>
</dbReference>
<dbReference type="Proteomes" id="UP001298424">
    <property type="component" value="Unassembled WGS sequence"/>
</dbReference>
<evidence type="ECO:0000313" key="3">
    <source>
        <dbReference type="EMBL" id="MCG6504396.1"/>
    </source>
</evidence>
<evidence type="ECO:0000256" key="1">
    <source>
        <dbReference type="SAM" id="Phobius"/>
    </source>
</evidence>
<comment type="caution">
    <text evidence="3">The sequence shown here is derived from an EMBL/GenBank/DDBJ whole genome shotgun (WGS) entry which is preliminary data.</text>
</comment>
<dbReference type="Gene3D" id="3.30.870.10">
    <property type="entry name" value="Endonuclease Chain A"/>
    <property type="match status" value="2"/>
</dbReference>
<keyword evidence="1" id="KW-0812">Transmembrane</keyword>
<dbReference type="EMBL" id="JAKOOW010000026">
    <property type="protein sequence ID" value="MCG6504396.1"/>
    <property type="molecule type" value="Genomic_DNA"/>
</dbReference>
<keyword evidence="1" id="KW-0472">Membrane</keyword>
<gene>
    <name evidence="3" type="ORF">MB824_07790</name>
</gene>
<proteinExistence type="predicted"/>
<feature type="transmembrane region" description="Helical" evidence="1">
    <location>
        <begin position="426"/>
        <end position="444"/>
    </location>
</feature>
<dbReference type="CDD" id="cd09159">
    <property type="entry name" value="PLDc_ybhO_like_2"/>
    <property type="match status" value="1"/>
</dbReference>
<organism evidence="3 4">
    <name type="scientific">Kingella pumchi</name>
    <dbReference type="NCBI Taxonomy" id="2779506"/>
    <lineage>
        <taxon>Bacteria</taxon>
        <taxon>Pseudomonadati</taxon>
        <taxon>Pseudomonadota</taxon>
        <taxon>Betaproteobacteria</taxon>
        <taxon>Neisseriales</taxon>
        <taxon>Neisseriaceae</taxon>
        <taxon>Kingella</taxon>
    </lineage>
</organism>
<dbReference type="PANTHER" id="PTHR21248">
    <property type="entry name" value="CARDIOLIPIN SYNTHASE"/>
    <property type="match status" value="1"/>
</dbReference>